<sequence length="196" mass="21840">MPILGNAEKQKMYKKLVWGWESGEMKSIAALKKDVLLEPKEVAGIKFPFVCAPLKPWIIRFCKIFRAAKWMLDLYEGNEDTASKPFDYESMNGILSLKSIKKALEGKSRVRLALLEFIDEPEVDEVLGTTRSVNDAKARDSDNAEVANKRTAKDRNAKKICSCKETSQTHEGRGSCSGTTIRDAGQGRGPEEDKPG</sequence>
<evidence type="ECO:0000313" key="2">
    <source>
        <dbReference type="EMBL" id="PSR74596.1"/>
    </source>
</evidence>
<evidence type="ECO:0000313" key="3">
    <source>
        <dbReference type="Proteomes" id="UP000186601"/>
    </source>
</evidence>
<feature type="region of interest" description="Disordered" evidence="1">
    <location>
        <begin position="134"/>
        <end position="196"/>
    </location>
</feature>
<protein>
    <submittedName>
        <fullName evidence="2">Uncharacterized protein</fullName>
    </submittedName>
</protein>
<gene>
    <name evidence="2" type="ORF">PHLCEN_2v9773</name>
</gene>
<feature type="compositionally biased region" description="Basic and acidic residues" evidence="1">
    <location>
        <begin position="134"/>
        <end position="157"/>
    </location>
</feature>
<dbReference type="Proteomes" id="UP000186601">
    <property type="component" value="Unassembled WGS sequence"/>
</dbReference>
<organism evidence="2 3">
    <name type="scientific">Hermanssonia centrifuga</name>
    <dbReference type="NCBI Taxonomy" id="98765"/>
    <lineage>
        <taxon>Eukaryota</taxon>
        <taxon>Fungi</taxon>
        <taxon>Dikarya</taxon>
        <taxon>Basidiomycota</taxon>
        <taxon>Agaricomycotina</taxon>
        <taxon>Agaricomycetes</taxon>
        <taxon>Polyporales</taxon>
        <taxon>Meruliaceae</taxon>
        <taxon>Hermanssonia</taxon>
    </lineage>
</organism>
<comment type="caution">
    <text evidence="2">The sequence shown here is derived from an EMBL/GenBank/DDBJ whole genome shotgun (WGS) entry which is preliminary data.</text>
</comment>
<dbReference type="AlphaFoldDB" id="A0A2R6NPZ6"/>
<name>A0A2R6NPZ6_9APHY</name>
<reference evidence="2 3" key="1">
    <citation type="submission" date="2018-02" db="EMBL/GenBank/DDBJ databases">
        <title>Genome sequence of the basidiomycete white-rot fungus Phlebia centrifuga.</title>
        <authorList>
            <person name="Granchi Z."/>
            <person name="Peng M."/>
            <person name="de Vries R.P."/>
            <person name="Hilden K."/>
            <person name="Makela M.R."/>
            <person name="Grigoriev I."/>
            <person name="Riley R."/>
        </authorList>
    </citation>
    <scope>NUCLEOTIDE SEQUENCE [LARGE SCALE GENOMIC DNA]</scope>
    <source>
        <strain evidence="2 3">FBCC195</strain>
    </source>
</reference>
<accession>A0A2R6NPZ6</accession>
<dbReference type="EMBL" id="MLYV02000976">
    <property type="protein sequence ID" value="PSR74596.1"/>
    <property type="molecule type" value="Genomic_DNA"/>
</dbReference>
<evidence type="ECO:0000256" key="1">
    <source>
        <dbReference type="SAM" id="MobiDB-lite"/>
    </source>
</evidence>
<proteinExistence type="predicted"/>
<keyword evidence="3" id="KW-1185">Reference proteome</keyword>